<gene>
    <name evidence="2" type="ORF">HMPREF1978_00219</name>
</gene>
<name>U1PR59_9ACTO</name>
<sequence>MTGLPDPTGVSRHRLARLLLLHLLGATPARQGLAPPCTTSTATASNAAA</sequence>
<dbReference type="HOGENOM" id="CLU_3131283_0_0_11"/>
<organism evidence="2 3">
    <name type="scientific">Actinomyces graevenitzii F0530</name>
    <dbReference type="NCBI Taxonomy" id="1321817"/>
    <lineage>
        <taxon>Bacteria</taxon>
        <taxon>Bacillati</taxon>
        <taxon>Actinomycetota</taxon>
        <taxon>Actinomycetes</taxon>
        <taxon>Actinomycetales</taxon>
        <taxon>Actinomycetaceae</taxon>
        <taxon>Actinomyces</taxon>
    </lineage>
</organism>
<evidence type="ECO:0000313" key="3">
    <source>
        <dbReference type="Proteomes" id="UP000016481"/>
    </source>
</evidence>
<accession>U1PR59</accession>
<evidence type="ECO:0000256" key="1">
    <source>
        <dbReference type="SAM" id="MobiDB-lite"/>
    </source>
</evidence>
<reference evidence="2 3" key="1">
    <citation type="submission" date="2013-08" db="EMBL/GenBank/DDBJ databases">
        <authorList>
            <person name="Weinstock G."/>
            <person name="Sodergren E."/>
            <person name="Wylie T."/>
            <person name="Fulton L."/>
            <person name="Fulton R."/>
            <person name="Fronick C."/>
            <person name="O'Laughlin M."/>
            <person name="Godfrey J."/>
            <person name="Miner T."/>
            <person name="Herter B."/>
            <person name="Appelbaum E."/>
            <person name="Cordes M."/>
            <person name="Lek S."/>
            <person name="Wollam A."/>
            <person name="Pepin K.H."/>
            <person name="Palsikar V.B."/>
            <person name="Mitreva M."/>
            <person name="Wilson R.K."/>
        </authorList>
    </citation>
    <scope>NUCLEOTIDE SEQUENCE [LARGE SCALE GENOMIC DNA]</scope>
    <source>
        <strain evidence="2 3">F0530</strain>
    </source>
</reference>
<feature type="region of interest" description="Disordered" evidence="1">
    <location>
        <begin position="30"/>
        <end position="49"/>
    </location>
</feature>
<proteinExistence type="predicted"/>
<dbReference type="Proteomes" id="UP000016481">
    <property type="component" value="Unassembled WGS sequence"/>
</dbReference>
<dbReference type="EMBL" id="AWSC01000009">
    <property type="protein sequence ID" value="ERH18560.1"/>
    <property type="molecule type" value="Genomic_DNA"/>
</dbReference>
<comment type="caution">
    <text evidence="2">The sequence shown here is derived from an EMBL/GenBank/DDBJ whole genome shotgun (WGS) entry which is preliminary data.</text>
</comment>
<feature type="compositionally biased region" description="Low complexity" evidence="1">
    <location>
        <begin position="38"/>
        <end position="49"/>
    </location>
</feature>
<dbReference type="AlphaFoldDB" id="U1PR59"/>
<protein>
    <submittedName>
        <fullName evidence="2">Uncharacterized protein</fullName>
    </submittedName>
</protein>
<evidence type="ECO:0000313" key="2">
    <source>
        <dbReference type="EMBL" id="ERH18560.1"/>
    </source>
</evidence>